<gene>
    <name evidence="6" type="primary">LOC110985801</name>
</gene>
<feature type="region of interest" description="Disordered" evidence="1">
    <location>
        <begin position="654"/>
        <end position="695"/>
    </location>
</feature>
<dbReference type="SMART" id="SM00409">
    <property type="entry name" value="IG"/>
    <property type="match status" value="2"/>
</dbReference>
<dbReference type="RefSeq" id="XP_022102846.1">
    <property type="nucleotide sequence ID" value="XM_022247154.1"/>
</dbReference>
<protein>
    <submittedName>
        <fullName evidence="6">Uncharacterized protein LOC110985801</fullName>
    </submittedName>
</protein>
<feature type="compositionally biased region" description="Basic and acidic residues" evidence="1">
    <location>
        <begin position="512"/>
        <end position="540"/>
    </location>
</feature>
<feature type="chain" id="PRO_5034341526" evidence="3">
    <location>
        <begin position="27"/>
        <end position="795"/>
    </location>
</feature>
<dbReference type="Proteomes" id="UP000694845">
    <property type="component" value="Unplaced"/>
</dbReference>
<name>A0A8B7ZHV9_ACAPL</name>
<dbReference type="GeneID" id="110985801"/>
<keyword evidence="3" id="KW-0732">Signal</keyword>
<dbReference type="OrthoDB" id="9442762at2759"/>
<evidence type="ECO:0000256" key="2">
    <source>
        <dbReference type="SAM" id="Phobius"/>
    </source>
</evidence>
<dbReference type="InterPro" id="IPR036179">
    <property type="entry name" value="Ig-like_dom_sf"/>
</dbReference>
<organism evidence="5 6">
    <name type="scientific">Acanthaster planci</name>
    <name type="common">Crown-of-thorns starfish</name>
    <dbReference type="NCBI Taxonomy" id="133434"/>
    <lineage>
        <taxon>Eukaryota</taxon>
        <taxon>Metazoa</taxon>
        <taxon>Echinodermata</taxon>
        <taxon>Eleutherozoa</taxon>
        <taxon>Asterozoa</taxon>
        <taxon>Asteroidea</taxon>
        <taxon>Valvatacea</taxon>
        <taxon>Valvatida</taxon>
        <taxon>Acanthasteridae</taxon>
        <taxon>Acanthaster</taxon>
    </lineage>
</organism>
<feature type="signal peptide" evidence="3">
    <location>
        <begin position="1"/>
        <end position="26"/>
    </location>
</feature>
<feature type="transmembrane region" description="Helical" evidence="2">
    <location>
        <begin position="350"/>
        <end position="374"/>
    </location>
</feature>
<feature type="region of interest" description="Disordered" evidence="1">
    <location>
        <begin position="584"/>
        <end position="616"/>
    </location>
</feature>
<reference evidence="6" key="1">
    <citation type="submission" date="2025-08" db="UniProtKB">
        <authorList>
            <consortium name="RefSeq"/>
        </authorList>
    </citation>
    <scope>IDENTIFICATION</scope>
</reference>
<evidence type="ECO:0000313" key="6">
    <source>
        <dbReference type="RefSeq" id="XP_022102846.1"/>
    </source>
</evidence>
<accession>A0A8B7ZHV9</accession>
<evidence type="ECO:0000259" key="4">
    <source>
        <dbReference type="PROSITE" id="PS50835"/>
    </source>
</evidence>
<dbReference type="PROSITE" id="PS50835">
    <property type="entry name" value="IG_LIKE"/>
    <property type="match status" value="2"/>
</dbReference>
<feature type="compositionally biased region" description="Low complexity" evidence="1">
    <location>
        <begin position="584"/>
        <end position="594"/>
    </location>
</feature>
<keyword evidence="2" id="KW-1133">Transmembrane helix</keyword>
<keyword evidence="5" id="KW-1185">Reference proteome</keyword>
<feature type="region of interest" description="Disordered" evidence="1">
    <location>
        <begin position="443"/>
        <end position="572"/>
    </location>
</feature>
<evidence type="ECO:0000313" key="5">
    <source>
        <dbReference type="Proteomes" id="UP000694845"/>
    </source>
</evidence>
<evidence type="ECO:0000256" key="3">
    <source>
        <dbReference type="SAM" id="SignalP"/>
    </source>
</evidence>
<keyword evidence="2" id="KW-0472">Membrane</keyword>
<evidence type="ECO:0000256" key="1">
    <source>
        <dbReference type="SAM" id="MobiDB-lite"/>
    </source>
</evidence>
<feature type="domain" description="Ig-like" evidence="4">
    <location>
        <begin position="229"/>
        <end position="336"/>
    </location>
</feature>
<dbReference type="SUPFAM" id="SSF48726">
    <property type="entry name" value="Immunoglobulin"/>
    <property type="match status" value="2"/>
</dbReference>
<keyword evidence="2" id="KW-0812">Transmembrane</keyword>
<proteinExistence type="predicted"/>
<dbReference type="AlphaFoldDB" id="A0A8B7ZHV9"/>
<feature type="domain" description="Ig-like" evidence="4">
    <location>
        <begin position="6"/>
        <end position="120"/>
    </location>
</feature>
<dbReference type="CDD" id="cd00096">
    <property type="entry name" value="Ig"/>
    <property type="match status" value="1"/>
</dbReference>
<dbReference type="KEGG" id="aplc:110985801"/>
<dbReference type="InterPro" id="IPR003599">
    <property type="entry name" value="Ig_sub"/>
</dbReference>
<dbReference type="InterPro" id="IPR007110">
    <property type="entry name" value="Ig-like_dom"/>
</dbReference>
<dbReference type="Gene3D" id="2.60.40.10">
    <property type="entry name" value="Immunoglobulins"/>
    <property type="match status" value="2"/>
</dbReference>
<feature type="compositionally biased region" description="Polar residues" evidence="1">
    <location>
        <begin position="595"/>
        <end position="608"/>
    </location>
</feature>
<dbReference type="InterPro" id="IPR013783">
    <property type="entry name" value="Ig-like_fold"/>
</dbReference>
<sequence length="795" mass="88766">MDIQRPQLSAVFLIFSLSIFIRSTNSVQLTVTPTRRNVLIGDRADFLCSYTPDPGFSCDDTFVFWGKKGGDNIANMTYVIDSSKYGIRWQSRVNNEGFLRCLYTLIIKDITSSDGGQYSCALIRPQSGRFFISQALVKLQPVIPPPDVYPVCKTSVIAGQSLTHGMMLVCESLIGQPPVTLEWFSGDYQLPAELHKLNNNKLLHLETTMTSVDMDQIYDPVIMCVMTLPDPIDEIRTCSINTTTTVIVQSASTDQSCVQMYTFFCHVTSNIPFEINWHLNDQLIEPEDLKDRFFVETEAQALHIRNVTAQDNKSVVTCHVATMFGNFSGAAVMEIDTLDPGRKKLMTDSLMALILGLIVGSFFLLVAINIIIWYKCRRCLVSNSSVKESSMQESTPFNLVSQSESKQGKVEVVTETGFRSDSHYLDMSITVKKAAATNNAHYSPMKSLDKSNDDDYMVASNDNDDTHVSDNEYMMSSKSDDPDTYVYSSTDDLSKIKGKNNPKPAIKSKPSKLQEETDIHSPEASGTEHHSKENISKRVNEQQISPPALSDNDDTNDYEVLAKDNSSNKPKLTKITSDVNLIKTSPTSAKSSPKLTRNFSAPLLSQEQPEYAVPNDTCDMMVRSTKEAPVYDIPKDNNSPKTNNIHQRINNFEKATGKSSSPLFKKGMLPPVAQKKPNRHSDPPSSSDSEQSLKKRAARISLPQDDSTNQYLVPSVSQQNLDKINVKTPPVKESKSPLLKKVKNPFKTKNNNKDVYQCLDRQSMDIEKPDYQLLLGIRKVDDTGLYENVSNEAAV</sequence>